<dbReference type="GO" id="GO:0030695">
    <property type="term" value="F:GTPase regulator activity"/>
    <property type="evidence" value="ECO:0007669"/>
    <property type="project" value="TreeGrafter"/>
</dbReference>
<dbReference type="EMBL" id="JANBOI010000185">
    <property type="protein sequence ID" value="KAJ1732897.1"/>
    <property type="molecule type" value="Genomic_DNA"/>
</dbReference>
<organism evidence="1 2">
    <name type="scientific">Coemansia biformis</name>
    <dbReference type="NCBI Taxonomy" id="1286918"/>
    <lineage>
        <taxon>Eukaryota</taxon>
        <taxon>Fungi</taxon>
        <taxon>Fungi incertae sedis</taxon>
        <taxon>Zoopagomycota</taxon>
        <taxon>Kickxellomycotina</taxon>
        <taxon>Kickxellomycetes</taxon>
        <taxon>Kickxellales</taxon>
        <taxon>Kickxellaceae</taxon>
        <taxon>Coemansia</taxon>
    </lineage>
</organism>
<feature type="non-terminal residue" evidence="1">
    <location>
        <position position="419"/>
    </location>
</feature>
<protein>
    <submittedName>
        <fullName evidence="1">Ran-specific GTPase-activating protein 30</fullName>
    </submittedName>
</protein>
<name>A0A9W8CZ81_9FUNG</name>
<gene>
    <name evidence="1" type="primary">YRB30</name>
    <name evidence="1" type="ORF">LPJ61_001826</name>
</gene>
<dbReference type="PANTHER" id="PTHR31010">
    <property type="entry name" value="RAN-SPECIFIC GTPASE-ACTIVATING PROTEIN 30-RELATED"/>
    <property type="match status" value="1"/>
</dbReference>
<sequence length="419" mass="44572">MDELFSNLAIQTVQLVGKAAFGAAGTLALRRVAEYANRVPRTSGRQPEVERLRALFEAKLRIVTPAIDLVDIIAARGHSTMASVLQLTYALRADILAFSDKLARLDGMHGEQGTVDALPQKSDKSLVSLFRRAGGAADTKSDAAAALNESIVDDLKALLAAIDDAVPLLNLALTTSGVHLGSSLPTEVSPGRLLQASALLSRSAAWFDIKSGATQGAPGRAPDVLVGEPFTLRLYSLFAGSVRPKSKHDFTWKEEFARCHAGLWRVAPDVSAHEAPLYADYCYELRIVEDLNDGRYHDDTPAGGDGAVLGMQPKWVADMAQKLTAGSMRPGCVVRIGLRSISSLHYTSAGSLLNIEDSNSPVLVISVDHGQDGSEAAACEASLKLSASSSTLSPEASVAKWYAMEIADDELGESDEESE</sequence>
<reference evidence="1" key="1">
    <citation type="submission" date="2022-07" db="EMBL/GenBank/DDBJ databases">
        <title>Phylogenomic reconstructions and comparative analyses of Kickxellomycotina fungi.</title>
        <authorList>
            <person name="Reynolds N.K."/>
            <person name="Stajich J.E."/>
            <person name="Barry K."/>
            <person name="Grigoriev I.V."/>
            <person name="Crous P."/>
            <person name="Smith M.E."/>
        </authorList>
    </citation>
    <scope>NUCLEOTIDE SEQUENCE</scope>
    <source>
        <strain evidence="1">BCRC 34381</strain>
    </source>
</reference>
<keyword evidence="2" id="KW-1185">Reference proteome</keyword>
<dbReference type="Pfam" id="PF05508">
    <property type="entry name" value="Ran-binding"/>
    <property type="match status" value="1"/>
</dbReference>
<dbReference type="InterPro" id="IPR008812">
    <property type="entry name" value="Ran_GTP-bd-rel"/>
</dbReference>
<dbReference type="PANTHER" id="PTHR31010:SF2">
    <property type="entry name" value="RAN-SPECIFIC GTPASE-ACTIVATING PROTEIN 30"/>
    <property type="match status" value="1"/>
</dbReference>
<dbReference type="GO" id="GO:0005634">
    <property type="term" value="C:nucleus"/>
    <property type="evidence" value="ECO:0007669"/>
    <property type="project" value="TreeGrafter"/>
</dbReference>
<dbReference type="Proteomes" id="UP001143981">
    <property type="component" value="Unassembled WGS sequence"/>
</dbReference>
<dbReference type="OrthoDB" id="512915at2759"/>
<evidence type="ECO:0000313" key="2">
    <source>
        <dbReference type="Proteomes" id="UP001143981"/>
    </source>
</evidence>
<evidence type="ECO:0000313" key="1">
    <source>
        <dbReference type="EMBL" id="KAJ1732897.1"/>
    </source>
</evidence>
<dbReference type="AlphaFoldDB" id="A0A9W8CZ81"/>
<accession>A0A9W8CZ81</accession>
<comment type="caution">
    <text evidence="1">The sequence shown here is derived from an EMBL/GenBank/DDBJ whole genome shotgun (WGS) entry which is preliminary data.</text>
</comment>
<proteinExistence type="predicted"/>
<dbReference type="GO" id="GO:0005737">
    <property type="term" value="C:cytoplasm"/>
    <property type="evidence" value="ECO:0007669"/>
    <property type="project" value="TreeGrafter"/>
</dbReference>